<dbReference type="GO" id="GO:0008534">
    <property type="term" value="F:oxidized purine nucleobase lesion DNA N-glycosylase activity"/>
    <property type="evidence" value="ECO:0007669"/>
    <property type="project" value="UniProtKB-EC"/>
</dbReference>
<evidence type="ECO:0000256" key="10">
    <source>
        <dbReference type="SAM" id="MobiDB-lite"/>
    </source>
</evidence>
<dbReference type="SUPFAM" id="SSF46946">
    <property type="entry name" value="S13-like H2TH domain"/>
    <property type="match status" value="1"/>
</dbReference>
<keyword evidence="7" id="KW-0456">Lyase</keyword>
<evidence type="ECO:0000256" key="2">
    <source>
        <dbReference type="ARBA" id="ARBA00009409"/>
    </source>
</evidence>
<keyword evidence="8" id="KW-0511">Multifunctional enzyme</keyword>
<dbReference type="GO" id="GO:0006284">
    <property type="term" value="P:base-excision repair"/>
    <property type="evidence" value="ECO:0007669"/>
    <property type="project" value="InterPro"/>
</dbReference>
<dbReference type="AlphaFoldDB" id="A0A1B7YBK9"/>
<comment type="similarity">
    <text evidence="2">Belongs to the FPG family.</text>
</comment>
<name>A0A1B7YBK9_COLHI</name>
<evidence type="ECO:0000256" key="9">
    <source>
        <dbReference type="ARBA" id="ARBA00023295"/>
    </source>
</evidence>
<comment type="catalytic activity">
    <reaction evidence="1">
        <text>Hydrolysis of DNA containing ring-opened 7-methylguanine residues, releasing 2,6-diamino-4-hydroxy-5-(N-methyl)formamidopyrimidine.</text>
        <dbReference type="EC" id="3.2.2.23"/>
    </reaction>
</comment>
<dbReference type="PANTHER" id="PTHR22993">
    <property type="entry name" value="FORMAMIDOPYRIMIDINE-DNA GLYCOSYLASE"/>
    <property type="match status" value="1"/>
</dbReference>
<keyword evidence="14" id="KW-1185">Reference proteome</keyword>
<dbReference type="GO" id="GO:0003906">
    <property type="term" value="F:DNA-(apurinic or apyrimidinic site) endonuclease activity"/>
    <property type="evidence" value="ECO:0007669"/>
    <property type="project" value="InterPro"/>
</dbReference>
<feature type="region of interest" description="Disordered" evidence="10">
    <location>
        <begin position="340"/>
        <end position="475"/>
    </location>
</feature>
<dbReference type="PANTHER" id="PTHR22993:SF9">
    <property type="entry name" value="FORMAMIDOPYRIMIDINE-DNA GLYCOSYLASE"/>
    <property type="match status" value="1"/>
</dbReference>
<accession>A0A1B7YBK9</accession>
<dbReference type="SUPFAM" id="SSF81624">
    <property type="entry name" value="N-terminal domain of MutM-like DNA repair proteins"/>
    <property type="match status" value="2"/>
</dbReference>
<dbReference type="Gene3D" id="1.10.8.50">
    <property type="match status" value="1"/>
</dbReference>
<dbReference type="InterPro" id="IPR012319">
    <property type="entry name" value="FPG_cat"/>
</dbReference>
<dbReference type="EMBL" id="LTAN01000005">
    <property type="protein sequence ID" value="OBR09452.1"/>
    <property type="molecule type" value="Genomic_DNA"/>
</dbReference>
<dbReference type="RefSeq" id="XP_018157969.1">
    <property type="nucleotide sequence ID" value="XM_018303191.1"/>
</dbReference>
<evidence type="ECO:0000256" key="1">
    <source>
        <dbReference type="ARBA" id="ARBA00001668"/>
    </source>
</evidence>
<evidence type="ECO:0000256" key="5">
    <source>
        <dbReference type="ARBA" id="ARBA00023125"/>
    </source>
</evidence>
<proteinExistence type="inferred from homology"/>
<feature type="domain" description="Formamidopyrimidine-DNA glycosylase catalytic" evidence="11">
    <location>
        <begin position="17"/>
        <end position="189"/>
    </location>
</feature>
<keyword evidence="6" id="KW-0234">DNA repair</keyword>
<keyword evidence="5" id="KW-0238">DNA-binding</keyword>
<evidence type="ECO:0000256" key="4">
    <source>
        <dbReference type="ARBA" id="ARBA00022801"/>
    </source>
</evidence>
<dbReference type="Proteomes" id="UP000092177">
    <property type="component" value="Chromosome 5"/>
</dbReference>
<feature type="compositionally biased region" description="Basic and acidic residues" evidence="10">
    <location>
        <begin position="353"/>
        <end position="365"/>
    </location>
</feature>
<keyword evidence="4" id="KW-0378">Hydrolase</keyword>
<evidence type="ECO:0000313" key="14">
    <source>
        <dbReference type="Proteomes" id="UP000092177"/>
    </source>
</evidence>
<sequence length="475" mass="52233">MGICSDCTLSSSHAFVVARCVHFLRRHLLGKKIAKVSAPDDANVFGKVGTSGPAFEKAVKGRKVVSVGSQGKYFWYVFRPRIPVHVGGSPAHESQDNLRQTASCGDALGHDRYEAPVAPPALLCLRADIAQGWIHIKGDKTAYTNYYKKMKDGEADVWPPKYWKFQLETDDDPPVAAAFTDPRRFGRIRLVNCPGADIRNHSPLKENGPDPVVDADVFTEAYFCDKMRSRHVPVKALLLDQSHISGIGNWVADEVLYQSRLHPEQYCDTFAEAESRRLYEAVRYVCQTAVDKLGDSDEFPADWLFNYRWGKGSKDAASALPNGEKLAFITVGGRTSCYAPGRQKKTGQVVASAKEEPVGDEEGKPKAVPGKAKRRVKAQESEDEKPAKKARGAKGSATSKSKAKVKQEEEDQEEEEAPQPPAVETVPGRKSRGSKAAEKPKAPSGAKKNTAKDKAKVETPVEDTGSRRRSLRLKK</sequence>
<dbReference type="Pfam" id="PF01149">
    <property type="entry name" value="Fapy_DNA_glyco"/>
    <property type="match status" value="1"/>
</dbReference>
<dbReference type="FunFam" id="1.10.8.50:FF:000009">
    <property type="entry name" value="Formamidopyrimidine-DNA glycosylase"/>
    <property type="match status" value="1"/>
</dbReference>
<keyword evidence="9" id="KW-0326">Glycosidase</keyword>
<evidence type="ECO:0000256" key="7">
    <source>
        <dbReference type="ARBA" id="ARBA00023239"/>
    </source>
</evidence>
<dbReference type="OrthoDB" id="444592at2759"/>
<protein>
    <submittedName>
        <fullName evidence="13">Formamidopyrimidine-DNA glycosylase</fullName>
    </submittedName>
</protein>
<dbReference type="VEuPathDB" id="FungiDB:CH63R_08217"/>
<dbReference type="SMART" id="SM00898">
    <property type="entry name" value="Fapy_DNA_glyco"/>
    <property type="match status" value="1"/>
</dbReference>
<comment type="caution">
    <text evidence="13">The sequence shown here is derived from an EMBL/GenBank/DDBJ whole genome shotgun (WGS) entry which is preliminary data.</text>
</comment>
<evidence type="ECO:0000259" key="12">
    <source>
        <dbReference type="SMART" id="SM01232"/>
    </source>
</evidence>
<evidence type="ECO:0000256" key="8">
    <source>
        <dbReference type="ARBA" id="ARBA00023268"/>
    </source>
</evidence>
<dbReference type="GeneID" id="28867298"/>
<evidence type="ECO:0000256" key="6">
    <source>
        <dbReference type="ARBA" id="ARBA00023204"/>
    </source>
</evidence>
<dbReference type="GO" id="GO:0016829">
    <property type="term" value="F:lyase activity"/>
    <property type="evidence" value="ECO:0007669"/>
    <property type="project" value="UniProtKB-KW"/>
</dbReference>
<dbReference type="GO" id="GO:0008270">
    <property type="term" value="F:zinc ion binding"/>
    <property type="evidence" value="ECO:0007669"/>
    <property type="project" value="InterPro"/>
</dbReference>
<organism evidence="13 14">
    <name type="scientific">Colletotrichum higginsianum (strain IMI 349063)</name>
    <name type="common">Crucifer anthracnose fungus</name>
    <dbReference type="NCBI Taxonomy" id="759273"/>
    <lineage>
        <taxon>Eukaryota</taxon>
        <taxon>Fungi</taxon>
        <taxon>Dikarya</taxon>
        <taxon>Ascomycota</taxon>
        <taxon>Pezizomycotina</taxon>
        <taxon>Sordariomycetes</taxon>
        <taxon>Hypocreomycetidae</taxon>
        <taxon>Glomerellales</taxon>
        <taxon>Glomerellaceae</taxon>
        <taxon>Colletotrichum</taxon>
        <taxon>Colletotrichum destructivum species complex</taxon>
    </lineage>
</organism>
<feature type="compositionally biased region" description="Basic and acidic residues" evidence="10">
    <location>
        <begin position="450"/>
        <end position="459"/>
    </location>
</feature>
<evidence type="ECO:0000256" key="3">
    <source>
        <dbReference type="ARBA" id="ARBA00022763"/>
    </source>
</evidence>
<feature type="domain" description="Formamidopyrimidine-DNA glycosylase H2TH DNA-binding" evidence="12">
    <location>
        <begin position="207"/>
        <end position="301"/>
    </location>
</feature>
<dbReference type="Pfam" id="PF06831">
    <property type="entry name" value="H2TH"/>
    <property type="match status" value="1"/>
</dbReference>
<dbReference type="InterPro" id="IPR015886">
    <property type="entry name" value="H2TH_FPG"/>
</dbReference>
<dbReference type="InterPro" id="IPR035937">
    <property type="entry name" value="FPG_N"/>
</dbReference>
<dbReference type="InterPro" id="IPR010979">
    <property type="entry name" value="Ribosomal_uS13-like_H2TH"/>
</dbReference>
<evidence type="ECO:0000313" key="13">
    <source>
        <dbReference type="EMBL" id="OBR09452.1"/>
    </source>
</evidence>
<dbReference type="KEGG" id="chig:CH63R_08217"/>
<keyword evidence="3" id="KW-0227">DNA damage</keyword>
<gene>
    <name evidence="13" type="ORF">CH63R_08217</name>
</gene>
<dbReference type="GO" id="GO:0005634">
    <property type="term" value="C:nucleus"/>
    <property type="evidence" value="ECO:0007669"/>
    <property type="project" value="TreeGrafter"/>
</dbReference>
<feature type="compositionally biased region" description="Acidic residues" evidence="10">
    <location>
        <begin position="408"/>
        <end position="417"/>
    </location>
</feature>
<feature type="compositionally biased region" description="Basic and acidic residues" evidence="10">
    <location>
        <begin position="377"/>
        <end position="387"/>
    </location>
</feature>
<reference evidence="14" key="1">
    <citation type="journal article" date="2017" name="BMC Genomics">
        <title>Gapless genome assembly of Colletotrichum higginsianum reveals chromosome structure and association of transposable elements with secondary metabolite gene clusters.</title>
        <authorList>
            <person name="Dallery J.-F."/>
            <person name="Lapalu N."/>
            <person name="Zampounis A."/>
            <person name="Pigne S."/>
            <person name="Luyten I."/>
            <person name="Amselem J."/>
            <person name="Wittenberg A.H.J."/>
            <person name="Zhou S."/>
            <person name="de Queiroz M.V."/>
            <person name="Robin G.P."/>
            <person name="Auger A."/>
            <person name="Hainaut M."/>
            <person name="Henrissat B."/>
            <person name="Kim K.-T."/>
            <person name="Lee Y.-H."/>
            <person name="Lespinet O."/>
            <person name="Schwartz D.C."/>
            <person name="Thon M.R."/>
            <person name="O'Connell R.J."/>
        </authorList>
    </citation>
    <scope>NUCLEOTIDE SEQUENCE [LARGE SCALE GENOMIC DNA]</scope>
    <source>
        <strain evidence="14">IMI 349063</strain>
    </source>
</reference>
<dbReference type="SMART" id="SM01232">
    <property type="entry name" value="H2TH"/>
    <property type="match status" value="1"/>
</dbReference>
<dbReference type="GO" id="GO:0003684">
    <property type="term" value="F:damaged DNA binding"/>
    <property type="evidence" value="ECO:0007669"/>
    <property type="project" value="InterPro"/>
</dbReference>
<dbReference type="Gene3D" id="3.20.190.10">
    <property type="entry name" value="MutM-like, N-terminal"/>
    <property type="match status" value="1"/>
</dbReference>
<evidence type="ECO:0000259" key="11">
    <source>
        <dbReference type="SMART" id="SM00898"/>
    </source>
</evidence>